<proteinExistence type="predicted"/>
<keyword evidence="1" id="KW-0732">Signal</keyword>
<feature type="chain" id="PRO_5025646561" description="Pectate lyase" evidence="1">
    <location>
        <begin position="27"/>
        <end position="74"/>
    </location>
</feature>
<name>A0A6A4EZN2_9STRA</name>
<comment type="caution">
    <text evidence="2">The sequence shown here is derived from an EMBL/GenBank/DDBJ whole genome shotgun (WGS) entry which is preliminary data.</text>
</comment>
<sequence>MGRVFPAKKLGHIFIILCISWAQSRIFNVVISGRGFSCNRGTNSCQLGQPKDCILQQVCHNNSELLSAKSSTKR</sequence>
<organism evidence="2 3">
    <name type="scientific">Phytophthora rubi</name>
    <dbReference type="NCBI Taxonomy" id="129364"/>
    <lineage>
        <taxon>Eukaryota</taxon>
        <taxon>Sar</taxon>
        <taxon>Stramenopiles</taxon>
        <taxon>Oomycota</taxon>
        <taxon>Peronosporomycetes</taxon>
        <taxon>Peronosporales</taxon>
        <taxon>Peronosporaceae</taxon>
        <taxon>Phytophthora</taxon>
    </lineage>
</organism>
<keyword evidence="3" id="KW-1185">Reference proteome</keyword>
<evidence type="ECO:0000256" key="1">
    <source>
        <dbReference type="SAM" id="SignalP"/>
    </source>
</evidence>
<evidence type="ECO:0000313" key="2">
    <source>
        <dbReference type="EMBL" id="KAE9326732.1"/>
    </source>
</evidence>
<evidence type="ECO:0000313" key="3">
    <source>
        <dbReference type="Proteomes" id="UP000434957"/>
    </source>
</evidence>
<reference evidence="2 3" key="1">
    <citation type="submission" date="2018-08" db="EMBL/GenBank/DDBJ databases">
        <title>Genomic investigation of the strawberry pathogen Phytophthora fragariae indicates pathogenicity is determined by transcriptional variation in three key races.</title>
        <authorList>
            <person name="Adams T.M."/>
            <person name="Armitage A.D."/>
            <person name="Sobczyk M.K."/>
            <person name="Bates H.J."/>
            <person name="Dunwell J.M."/>
            <person name="Nellist C.F."/>
            <person name="Harrison R.J."/>
        </authorList>
    </citation>
    <scope>NUCLEOTIDE SEQUENCE [LARGE SCALE GENOMIC DNA]</scope>
    <source>
        <strain evidence="2 3">SCRP333</strain>
    </source>
</reference>
<dbReference type="AlphaFoldDB" id="A0A6A4EZN2"/>
<dbReference type="EMBL" id="QXFT01001166">
    <property type="protein sequence ID" value="KAE9326732.1"/>
    <property type="molecule type" value="Genomic_DNA"/>
</dbReference>
<gene>
    <name evidence="2" type="ORF">PR003_g16183</name>
</gene>
<accession>A0A6A4EZN2</accession>
<protein>
    <recommendedName>
        <fullName evidence="4">Pectate lyase</fullName>
    </recommendedName>
</protein>
<feature type="signal peptide" evidence="1">
    <location>
        <begin position="1"/>
        <end position="26"/>
    </location>
</feature>
<evidence type="ECO:0008006" key="4">
    <source>
        <dbReference type="Google" id="ProtNLM"/>
    </source>
</evidence>
<dbReference type="Proteomes" id="UP000434957">
    <property type="component" value="Unassembled WGS sequence"/>
</dbReference>